<name>A0A1G9VSB0_9ACTN</name>
<dbReference type="Pfam" id="PF13591">
    <property type="entry name" value="MerR_2"/>
    <property type="match status" value="1"/>
</dbReference>
<protein>
    <submittedName>
        <fullName evidence="1">MerR HTH family regulatory protein</fullName>
    </submittedName>
</protein>
<dbReference type="EMBL" id="FNIE01000001">
    <property type="protein sequence ID" value="SDM75078.1"/>
    <property type="molecule type" value="Genomic_DNA"/>
</dbReference>
<proteinExistence type="predicted"/>
<dbReference type="OrthoDB" id="5526358at2"/>
<keyword evidence="2" id="KW-1185">Reference proteome</keyword>
<dbReference type="STRING" id="310781.SAMN05216259_101385"/>
<accession>A0A1G9VSB0</accession>
<sequence>MRAERRSPTEGTGQAATRAAYPLVRIHRTGPSPYRLPLAEVAGRSGLPPELVGRFVALGLVDAERDARGRLWFRPSAPAALARVQRLRDGLCLNYAAVGVVLDLLDRIERLETALRRGERAAKEPTTWT</sequence>
<dbReference type="RefSeq" id="WP_093782447.1">
    <property type="nucleotide sequence ID" value="NZ_FNIE01000001.1"/>
</dbReference>
<evidence type="ECO:0000313" key="2">
    <source>
        <dbReference type="Proteomes" id="UP000199341"/>
    </source>
</evidence>
<dbReference type="AlphaFoldDB" id="A0A1G9VSB0"/>
<evidence type="ECO:0000313" key="1">
    <source>
        <dbReference type="EMBL" id="SDM75078.1"/>
    </source>
</evidence>
<dbReference type="Proteomes" id="UP000199341">
    <property type="component" value="Unassembled WGS sequence"/>
</dbReference>
<dbReference type="Gene3D" id="1.10.1660.10">
    <property type="match status" value="1"/>
</dbReference>
<organism evidence="1 2">
    <name type="scientific">Actinacidiphila guanduensis</name>
    <dbReference type="NCBI Taxonomy" id="310781"/>
    <lineage>
        <taxon>Bacteria</taxon>
        <taxon>Bacillati</taxon>
        <taxon>Actinomycetota</taxon>
        <taxon>Actinomycetes</taxon>
        <taxon>Kitasatosporales</taxon>
        <taxon>Streptomycetaceae</taxon>
        <taxon>Actinacidiphila</taxon>
    </lineage>
</organism>
<reference evidence="1 2" key="1">
    <citation type="submission" date="2016-10" db="EMBL/GenBank/DDBJ databases">
        <authorList>
            <person name="de Groot N.N."/>
        </authorList>
    </citation>
    <scope>NUCLEOTIDE SEQUENCE [LARGE SCALE GENOMIC DNA]</scope>
    <source>
        <strain evidence="1 2">CGMCC 4.2022</strain>
    </source>
</reference>
<gene>
    <name evidence="1" type="ORF">SAMN05216259_101385</name>
</gene>